<comment type="subcellular location">
    <subcellularLocation>
        <location evidence="1">Cytoplasm</location>
        <location evidence="1">Cytoskeleton</location>
    </subcellularLocation>
</comment>
<dbReference type="CDD" id="cd00174">
    <property type="entry name" value="SH3"/>
    <property type="match status" value="1"/>
</dbReference>
<dbReference type="InterPro" id="IPR001452">
    <property type="entry name" value="SH3_domain"/>
</dbReference>
<feature type="compositionally biased region" description="Polar residues" evidence="8">
    <location>
        <begin position="329"/>
        <end position="353"/>
    </location>
</feature>
<dbReference type="STRING" id="698492.A0A0E9NE81"/>
<evidence type="ECO:0000256" key="1">
    <source>
        <dbReference type="ARBA" id="ARBA00004245"/>
    </source>
</evidence>
<evidence type="ECO:0000256" key="3">
    <source>
        <dbReference type="ARBA" id="ARBA00022490"/>
    </source>
</evidence>
<feature type="region of interest" description="Disordered" evidence="8">
    <location>
        <begin position="605"/>
        <end position="991"/>
    </location>
</feature>
<dbReference type="GO" id="GO:0009898">
    <property type="term" value="C:cytoplasmic side of plasma membrane"/>
    <property type="evidence" value="ECO:0007669"/>
    <property type="project" value="TreeGrafter"/>
</dbReference>
<dbReference type="InterPro" id="IPR031160">
    <property type="entry name" value="F_BAR_dom"/>
</dbReference>
<keyword evidence="4" id="KW-0597">Phosphoprotein</keyword>
<name>A0A0E9NE81_SAICN</name>
<evidence type="ECO:0000313" key="11">
    <source>
        <dbReference type="EMBL" id="GAO47720.1"/>
    </source>
</evidence>
<dbReference type="SMART" id="SM00055">
    <property type="entry name" value="FCH"/>
    <property type="match status" value="1"/>
</dbReference>
<feature type="compositionally biased region" description="Low complexity" evidence="8">
    <location>
        <begin position="748"/>
        <end position="757"/>
    </location>
</feature>
<dbReference type="Proteomes" id="UP000033140">
    <property type="component" value="Unassembled WGS sequence"/>
</dbReference>
<evidence type="ECO:0000259" key="10">
    <source>
        <dbReference type="PROSITE" id="PS51741"/>
    </source>
</evidence>
<dbReference type="Pfam" id="PF00018">
    <property type="entry name" value="SH3_1"/>
    <property type="match status" value="1"/>
</dbReference>
<proteinExistence type="predicted"/>
<evidence type="ECO:0000313" key="12">
    <source>
        <dbReference type="Proteomes" id="UP000033140"/>
    </source>
</evidence>
<keyword evidence="3" id="KW-0963">Cytoplasm</keyword>
<dbReference type="SUPFAM" id="SSF103657">
    <property type="entry name" value="BAR/IMD domain-like"/>
    <property type="match status" value="1"/>
</dbReference>
<dbReference type="SUPFAM" id="SSF50044">
    <property type="entry name" value="SH3-domain"/>
    <property type="match status" value="1"/>
</dbReference>
<keyword evidence="2 6" id="KW-0728">SH3 domain</keyword>
<reference evidence="11 12" key="3">
    <citation type="journal article" date="2015" name="Genome Announc.">
        <title>Draft Genome Sequence of the Archiascomycetous Yeast Saitoella complicata.</title>
        <authorList>
            <person name="Yamauchi K."/>
            <person name="Kondo S."/>
            <person name="Hamamoto M."/>
            <person name="Takahashi Y."/>
            <person name="Ogura Y."/>
            <person name="Hayashi T."/>
            <person name="Nishida H."/>
        </authorList>
    </citation>
    <scope>NUCLEOTIDE SEQUENCE [LARGE SCALE GENOMIC DNA]</scope>
    <source>
        <strain evidence="11 12">NRRL Y-17804</strain>
    </source>
</reference>
<reference evidence="11 12" key="1">
    <citation type="journal article" date="2011" name="J. Gen. Appl. Microbiol.">
        <title>Draft genome sequencing of the enigmatic yeast Saitoella complicata.</title>
        <authorList>
            <person name="Nishida H."/>
            <person name="Hamamoto M."/>
            <person name="Sugiyama J."/>
        </authorList>
    </citation>
    <scope>NUCLEOTIDE SEQUENCE [LARGE SCALE GENOMIC DNA]</scope>
    <source>
        <strain evidence="11 12">NRRL Y-17804</strain>
    </source>
</reference>
<comment type="caution">
    <text evidence="11">The sequence shown here is derived from an EMBL/GenBank/DDBJ whole genome shotgun (WGS) entry which is preliminary data.</text>
</comment>
<reference evidence="11 12" key="2">
    <citation type="journal article" date="2014" name="J. Gen. Appl. Microbiol.">
        <title>The early diverging ascomycetous budding yeast Saitoella complicata has three histone deacetylases belonging to the Clr6, Hos2, and Rpd3 lineages.</title>
        <authorList>
            <person name="Nishida H."/>
            <person name="Matsumoto T."/>
            <person name="Kondo S."/>
            <person name="Hamamoto M."/>
            <person name="Yoshikawa H."/>
        </authorList>
    </citation>
    <scope>NUCLEOTIDE SEQUENCE [LARGE SCALE GENOMIC DNA]</scope>
    <source>
        <strain evidence="11 12">NRRL Y-17804</strain>
    </source>
</reference>
<evidence type="ECO:0000259" key="9">
    <source>
        <dbReference type="PROSITE" id="PS50002"/>
    </source>
</evidence>
<dbReference type="Gene3D" id="2.30.30.40">
    <property type="entry name" value="SH3 Domains"/>
    <property type="match status" value="1"/>
</dbReference>
<dbReference type="InterPro" id="IPR027267">
    <property type="entry name" value="AH/BAR_dom_sf"/>
</dbReference>
<sequence length="1058" mass="115575">MISDPVVTSFANAFWGREDKGVDVLLSRMSDAKQTCEELRAFYKERAAIEEDYAKRLSKLAKQPLGSRETGTLKESLDTVRSEIESMGVVHTAIGVQYRGELEDALTQFAGAIRERRKIIQNNIDKLHRLKLTQQKALTQAKEKYESDCMKVKGYLAQSNLLIGKELDKNQMKMEKVQASVQISEKEYQMAAKVLGETTDKWNREWKAACDKFQDLEEERIDFIKANLWTFANITSTVCVSDDESCEKIRVSLEKCNTANDIQGYIQTNGTGAEIPVAPKFQDFGASGPMPYDEAIEIANFSRGGDSTTNLAANAGRQPPRSRSMAQEEIQQMQQSSRDITPTPQQPTRSQSAAVRDSEVRPSPMRNSSIMSQHKVPVNDFPPDGITQFCRTDSVYSSPSTGRTAPGSPTPSSVYSHPTTISDGSDAWGANQTTPRKPAPNAANRLSQYASTQPPAGPVYPQSRAARKSFSEKRTSTLGVPNFGRHPTIPSGEEVDPKADVMLQIGDNTFELEKSRNTNMLDEKRRSQLVDRDSKNLDPIAAALAELKGTSSKTGRTAADRYYGLKSSTPSIASQPNNSAITEQSQALLRSMAVESAPLPAAIADTMGTPIDEKMGGLNIRETTTPTPPPSYDNFNVSPTRKPIAPANGVSQRRGTLGAPPAAVTSQEMNDTRKYFSAKTTQMFDQRNDNRRSLPDMSGLSVGNRKSMGNLRQPEQPRSRSPAPDPRDAYARPPGDIRRAMSPGSGGRPQPSGMQMPPRSPSPRPQVHGDPGYGYRSTSPAPGAYRSASPAPQNYTSASPAPPGAYPGTYRSTSPAPYAQGVYRSVSPAPMARPGYRSASPNPQMGRSASPRPMTGGQEYYDQQARYGRSASPRPDIPRALSPGPYRAGSPSPQKSSRPVSGNYAGIYIDPRGSGYRSGPPQSQSYSAGLDQYADGRDAAHGGGYRQKSRPVSSGAPMHDRRAPPNGQGTYPRSRSKSVVEPSRQGGQFTDDGQEIIGYVRALYDYKAAMAEELGFNKNDVLMVLRKQPDGWWEGEVVEPTRKRERGLFPSNYCAPVR</sequence>
<feature type="domain" description="SH3" evidence="9">
    <location>
        <begin position="995"/>
        <end position="1058"/>
    </location>
</feature>
<dbReference type="CDD" id="cd07651">
    <property type="entry name" value="F-BAR_PombeCdc15_like"/>
    <property type="match status" value="1"/>
</dbReference>
<dbReference type="PANTHER" id="PTHR23065:SF7">
    <property type="entry name" value="NOSTRIN, ISOFORM H"/>
    <property type="match status" value="1"/>
</dbReference>
<dbReference type="AlphaFoldDB" id="A0A0E9NE81"/>
<dbReference type="PROSITE" id="PS50002">
    <property type="entry name" value="SH3"/>
    <property type="match status" value="1"/>
</dbReference>
<keyword evidence="5" id="KW-0206">Cytoskeleton</keyword>
<feature type="compositionally biased region" description="Polar residues" evidence="8">
    <location>
        <begin position="444"/>
        <end position="454"/>
    </location>
</feature>
<evidence type="ECO:0000256" key="7">
    <source>
        <dbReference type="PROSITE-ProRule" id="PRU01077"/>
    </source>
</evidence>
<dbReference type="RefSeq" id="XP_019020971.1">
    <property type="nucleotide sequence ID" value="XM_019172138.1"/>
</dbReference>
<keyword evidence="12" id="KW-1185">Reference proteome</keyword>
<dbReference type="EMBL" id="BACD03000010">
    <property type="protein sequence ID" value="GAO47720.1"/>
    <property type="molecule type" value="Genomic_DNA"/>
</dbReference>
<feature type="compositionally biased region" description="Polar residues" evidence="8">
    <location>
        <begin position="410"/>
        <end position="423"/>
    </location>
</feature>
<protein>
    <recommendedName>
        <fullName evidence="13">F-BAR domain-containing protein</fullName>
    </recommendedName>
</protein>
<evidence type="ECO:0000256" key="4">
    <source>
        <dbReference type="ARBA" id="ARBA00022553"/>
    </source>
</evidence>
<feature type="compositionally biased region" description="Basic and acidic residues" evidence="8">
    <location>
        <begin position="725"/>
        <end position="739"/>
    </location>
</feature>
<dbReference type="SMART" id="SM00326">
    <property type="entry name" value="SH3"/>
    <property type="match status" value="1"/>
</dbReference>
<dbReference type="OrthoDB" id="27823at2759"/>
<dbReference type="OMA" id="ETTVRWN"/>
<dbReference type="PANTHER" id="PTHR23065">
    <property type="entry name" value="PROLINE-SERINE-THREONINE PHOSPHATASE INTERACTING PROTEIN 1"/>
    <property type="match status" value="1"/>
</dbReference>
<keyword evidence="7" id="KW-0175">Coiled coil</keyword>
<feature type="region of interest" description="Disordered" evidence="8">
    <location>
        <begin position="303"/>
        <end position="494"/>
    </location>
</feature>
<dbReference type="Pfam" id="PF00611">
    <property type="entry name" value="FCH"/>
    <property type="match status" value="1"/>
</dbReference>
<dbReference type="InterPro" id="IPR001060">
    <property type="entry name" value="FCH_dom"/>
</dbReference>
<feature type="domain" description="F-BAR" evidence="10">
    <location>
        <begin position="8"/>
        <end position="261"/>
    </location>
</feature>
<dbReference type="GO" id="GO:0005543">
    <property type="term" value="F:phospholipid binding"/>
    <property type="evidence" value="ECO:0007669"/>
    <property type="project" value="TreeGrafter"/>
</dbReference>
<dbReference type="PRINTS" id="PR00452">
    <property type="entry name" value="SH3DOMAIN"/>
</dbReference>
<evidence type="ECO:0000256" key="6">
    <source>
        <dbReference type="PROSITE-ProRule" id="PRU00192"/>
    </source>
</evidence>
<dbReference type="PROSITE" id="PS51741">
    <property type="entry name" value="F_BAR"/>
    <property type="match status" value="1"/>
</dbReference>
<evidence type="ECO:0008006" key="13">
    <source>
        <dbReference type="Google" id="ProtNLM"/>
    </source>
</evidence>
<dbReference type="GO" id="GO:0030036">
    <property type="term" value="P:actin cytoskeleton organization"/>
    <property type="evidence" value="ECO:0007669"/>
    <property type="project" value="UniProtKB-ARBA"/>
</dbReference>
<accession>A0A0E9NE81</accession>
<organism evidence="11 12">
    <name type="scientific">Saitoella complicata (strain BCRC 22490 / CBS 7301 / JCM 7358 / NBRC 10748 / NRRL Y-17804)</name>
    <dbReference type="NCBI Taxonomy" id="698492"/>
    <lineage>
        <taxon>Eukaryota</taxon>
        <taxon>Fungi</taxon>
        <taxon>Dikarya</taxon>
        <taxon>Ascomycota</taxon>
        <taxon>Taphrinomycotina</taxon>
        <taxon>Taphrinomycotina incertae sedis</taxon>
        <taxon>Saitoella</taxon>
    </lineage>
</organism>
<gene>
    <name evidence="11" type="ORF">G7K_1919-t1</name>
</gene>
<dbReference type="PRINTS" id="PR00499">
    <property type="entry name" value="P67PHOX"/>
</dbReference>
<evidence type="ECO:0000256" key="5">
    <source>
        <dbReference type="ARBA" id="ARBA00023212"/>
    </source>
</evidence>
<feature type="compositionally biased region" description="Polar residues" evidence="8">
    <location>
        <begin position="389"/>
        <end position="403"/>
    </location>
</feature>
<dbReference type="GO" id="GO:0120104">
    <property type="term" value="C:mitotic actomyosin contractile ring, proximal layer"/>
    <property type="evidence" value="ECO:0007669"/>
    <property type="project" value="TreeGrafter"/>
</dbReference>
<feature type="compositionally biased region" description="Polar residues" evidence="8">
    <location>
        <begin position="891"/>
        <end position="900"/>
    </location>
</feature>
<evidence type="ECO:0000256" key="8">
    <source>
        <dbReference type="SAM" id="MobiDB-lite"/>
    </source>
</evidence>
<dbReference type="FunFam" id="1.20.1270.60:FF:000045">
    <property type="entry name" value="Cell division control protein"/>
    <property type="match status" value="1"/>
</dbReference>
<dbReference type="Gene3D" id="1.20.1270.60">
    <property type="entry name" value="Arfaptin homology (AH) domain/BAR domain"/>
    <property type="match status" value="1"/>
</dbReference>
<dbReference type="InterPro" id="IPR036028">
    <property type="entry name" value="SH3-like_dom_sf"/>
</dbReference>
<evidence type="ECO:0000256" key="2">
    <source>
        <dbReference type="ARBA" id="ARBA00022443"/>
    </source>
</evidence>